<feature type="chain" id="PRO_5008897905" description="Prokineticin domain-containing protein" evidence="1">
    <location>
        <begin position="31"/>
        <end position="85"/>
    </location>
</feature>
<keyword evidence="1" id="KW-0732">Signal</keyword>
<gene>
    <name evidence="2" type="primary">RvY_05542</name>
    <name evidence="2" type="synonym">RvY_05542.2</name>
    <name evidence="2" type="ORF">RvY_05542-2</name>
</gene>
<proteinExistence type="predicted"/>
<name>A0A1D1V101_RAMVA</name>
<evidence type="ECO:0000313" key="3">
    <source>
        <dbReference type="Proteomes" id="UP000186922"/>
    </source>
</evidence>
<evidence type="ECO:0000313" key="2">
    <source>
        <dbReference type="EMBL" id="GAU93632.1"/>
    </source>
</evidence>
<dbReference type="AlphaFoldDB" id="A0A1D1V101"/>
<reference evidence="2 3" key="1">
    <citation type="journal article" date="2016" name="Nat. Commun.">
        <title>Extremotolerant tardigrade genome and improved radiotolerance of human cultured cells by tardigrade-unique protein.</title>
        <authorList>
            <person name="Hashimoto T."/>
            <person name="Horikawa D.D."/>
            <person name="Saito Y."/>
            <person name="Kuwahara H."/>
            <person name="Kozuka-Hata H."/>
            <person name="Shin-I T."/>
            <person name="Minakuchi Y."/>
            <person name="Ohishi K."/>
            <person name="Motoyama A."/>
            <person name="Aizu T."/>
            <person name="Enomoto A."/>
            <person name="Kondo K."/>
            <person name="Tanaka S."/>
            <person name="Hara Y."/>
            <person name="Koshikawa S."/>
            <person name="Sagara H."/>
            <person name="Miura T."/>
            <person name="Yokobori S."/>
            <person name="Miyagawa K."/>
            <person name="Suzuki Y."/>
            <person name="Kubo T."/>
            <person name="Oyama M."/>
            <person name="Kohara Y."/>
            <person name="Fujiyama A."/>
            <person name="Arakawa K."/>
            <person name="Katayama T."/>
            <person name="Toyoda A."/>
            <person name="Kunieda T."/>
        </authorList>
    </citation>
    <scope>NUCLEOTIDE SEQUENCE [LARGE SCALE GENOMIC DNA]</scope>
    <source>
        <strain evidence="2 3">YOKOZUNA-1</strain>
    </source>
</reference>
<protein>
    <recommendedName>
        <fullName evidence="4">Prokineticin domain-containing protein</fullName>
    </recommendedName>
</protein>
<evidence type="ECO:0000256" key="1">
    <source>
        <dbReference type="SAM" id="SignalP"/>
    </source>
</evidence>
<organism evidence="2 3">
    <name type="scientific">Ramazzottius varieornatus</name>
    <name type="common">Water bear</name>
    <name type="synonym">Tardigrade</name>
    <dbReference type="NCBI Taxonomy" id="947166"/>
    <lineage>
        <taxon>Eukaryota</taxon>
        <taxon>Metazoa</taxon>
        <taxon>Ecdysozoa</taxon>
        <taxon>Tardigrada</taxon>
        <taxon>Eutardigrada</taxon>
        <taxon>Parachela</taxon>
        <taxon>Hypsibioidea</taxon>
        <taxon>Ramazzottiidae</taxon>
        <taxon>Ramazzottius</taxon>
    </lineage>
</organism>
<dbReference type="EMBL" id="BDGG01000002">
    <property type="protein sequence ID" value="GAU93632.1"/>
    <property type="molecule type" value="Genomic_DNA"/>
</dbReference>
<evidence type="ECO:0008006" key="4">
    <source>
        <dbReference type="Google" id="ProtNLM"/>
    </source>
</evidence>
<keyword evidence="3" id="KW-1185">Reference proteome</keyword>
<sequence length="85" mass="9414">MAGGHGRKRCAGRMSLPLVLLLNTFMACLCHLEVKLCTRYVVIFQLTEMNHCPGGNICSGAGMCCEKRLGRLSQEIIWWEVCTPG</sequence>
<dbReference type="PROSITE" id="PS51257">
    <property type="entry name" value="PROKAR_LIPOPROTEIN"/>
    <property type="match status" value="1"/>
</dbReference>
<feature type="signal peptide" evidence="1">
    <location>
        <begin position="1"/>
        <end position="30"/>
    </location>
</feature>
<comment type="caution">
    <text evidence="2">The sequence shown here is derived from an EMBL/GenBank/DDBJ whole genome shotgun (WGS) entry which is preliminary data.</text>
</comment>
<accession>A0A1D1V101</accession>
<dbReference type="Proteomes" id="UP000186922">
    <property type="component" value="Unassembled WGS sequence"/>
</dbReference>